<dbReference type="GO" id="GO:0004190">
    <property type="term" value="F:aspartic-type endopeptidase activity"/>
    <property type="evidence" value="ECO:0007669"/>
    <property type="project" value="InterPro"/>
</dbReference>
<dbReference type="SUPFAM" id="SSF50630">
    <property type="entry name" value="Acid proteases"/>
    <property type="match status" value="1"/>
</dbReference>
<dbReference type="Pfam" id="PF00026">
    <property type="entry name" value="Asp"/>
    <property type="match status" value="1"/>
</dbReference>
<dbReference type="OrthoDB" id="4074350at2759"/>
<evidence type="ECO:0000256" key="3">
    <source>
        <dbReference type="SAM" id="Phobius"/>
    </source>
</evidence>
<keyword evidence="3" id="KW-0812">Transmembrane</keyword>
<comment type="similarity">
    <text evidence="1">Belongs to the peptidase A1 family.</text>
</comment>
<feature type="region of interest" description="Disordered" evidence="2">
    <location>
        <begin position="703"/>
        <end position="776"/>
    </location>
</feature>
<dbReference type="Gene3D" id="2.40.70.10">
    <property type="entry name" value="Acid Proteases"/>
    <property type="match status" value="2"/>
</dbReference>
<dbReference type="GO" id="GO:0006508">
    <property type="term" value="P:proteolysis"/>
    <property type="evidence" value="ECO:0007669"/>
    <property type="project" value="InterPro"/>
</dbReference>
<reference evidence="5 6" key="1">
    <citation type="submission" date="2017-03" db="EMBL/GenBank/DDBJ databases">
        <title>Genomes of endolithic fungi from Antarctica.</title>
        <authorList>
            <person name="Coleine C."/>
            <person name="Masonjones S."/>
            <person name="Stajich J.E."/>
        </authorList>
    </citation>
    <scope>NUCLEOTIDE SEQUENCE [LARGE SCALE GENOMIC DNA]</scope>
    <source>
        <strain evidence="5 6">CCFEE 5311</strain>
    </source>
</reference>
<dbReference type="CDD" id="cd05471">
    <property type="entry name" value="pepsin_like"/>
    <property type="match status" value="1"/>
</dbReference>
<feature type="domain" description="Peptidase A1" evidence="4">
    <location>
        <begin position="131"/>
        <end position="488"/>
    </location>
</feature>
<evidence type="ECO:0000313" key="5">
    <source>
        <dbReference type="EMBL" id="TKA41853.1"/>
    </source>
</evidence>
<dbReference type="AlphaFoldDB" id="A0A4U0V0L3"/>
<accession>A0A4U0V0L3</accession>
<keyword evidence="3" id="KW-0472">Membrane</keyword>
<dbReference type="PROSITE" id="PS51767">
    <property type="entry name" value="PEPTIDASE_A1"/>
    <property type="match status" value="1"/>
</dbReference>
<proteinExistence type="inferred from homology"/>
<feature type="transmembrane region" description="Helical" evidence="3">
    <location>
        <begin position="526"/>
        <end position="551"/>
    </location>
</feature>
<feature type="region of interest" description="Disordered" evidence="2">
    <location>
        <begin position="812"/>
        <end position="858"/>
    </location>
</feature>
<dbReference type="GO" id="GO:0000324">
    <property type="term" value="C:fungal-type vacuole"/>
    <property type="evidence" value="ECO:0007669"/>
    <property type="project" value="TreeGrafter"/>
</dbReference>
<dbReference type="InterPro" id="IPR033121">
    <property type="entry name" value="PEPTIDASE_A1"/>
</dbReference>
<dbReference type="PANTHER" id="PTHR47966">
    <property type="entry name" value="BETA-SITE APP-CLEAVING ENZYME, ISOFORM A-RELATED"/>
    <property type="match status" value="1"/>
</dbReference>
<dbReference type="InterPro" id="IPR001461">
    <property type="entry name" value="Aspartic_peptidase_A1"/>
</dbReference>
<dbReference type="EMBL" id="NAJP01000026">
    <property type="protein sequence ID" value="TKA41853.1"/>
    <property type="molecule type" value="Genomic_DNA"/>
</dbReference>
<name>A0A4U0V0L3_9PEZI</name>
<dbReference type="InterPro" id="IPR034164">
    <property type="entry name" value="Pepsin-like_dom"/>
</dbReference>
<feature type="compositionally biased region" description="Basic and acidic residues" evidence="2">
    <location>
        <begin position="849"/>
        <end position="858"/>
    </location>
</feature>
<dbReference type="PANTHER" id="PTHR47966:SF51">
    <property type="entry name" value="BETA-SITE APP-CLEAVING ENZYME, ISOFORM A-RELATED"/>
    <property type="match status" value="1"/>
</dbReference>
<organism evidence="5 6">
    <name type="scientific">Friedmanniomyces endolithicus</name>
    <dbReference type="NCBI Taxonomy" id="329885"/>
    <lineage>
        <taxon>Eukaryota</taxon>
        <taxon>Fungi</taxon>
        <taxon>Dikarya</taxon>
        <taxon>Ascomycota</taxon>
        <taxon>Pezizomycotina</taxon>
        <taxon>Dothideomycetes</taxon>
        <taxon>Dothideomycetidae</taxon>
        <taxon>Mycosphaerellales</taxon>
        <taxon>Teratosphaeriaceae</taxon>
        <taxon>Friedmanniomyces</taxon>
    </lineage>
</organism>
<evidence type="ECO:0000259" key="4">
    <source>
        <dbReference type="PROSITE" id="PS51767"/>
    </source>
</evidence>
<evidence type="ECO:0000256" key="2">
    <source>
        <dbReference type="SAM" id="MobiDB-lite"/>
    </source>
</evidence>
<feature type="compositionally biased region" description="Polar residues" evidence="2">
    <location>
        <begin position="716"/>
        <end position="730"/>
    </location>
</feature>
<evidence type="ECO:0000313" key="6">
    <source>
        <dbReference type="Proteomes" id="UP000310066"/>
    </source>
</evidence>
<comment type="caution">
    <text evidence="5">The sequence shown here is derived from an EMBL/GenBank/DDBJ whole genome shotgun (WGS) entry which is preliminary data.</text>
</comment>
<dbReference type="InterPro" id="IPR021109">
    <property type="entry name" value="Peptidase_aspartic_dom_sf"/>
</dbReference>
<protein>
    <recommendedName>
        <fullName evidence="4">Peptidase A1 domain-containing protein</fullName>
    </recommendedName>
</protein>
<sequence>MAFVVAVAAQLYSMSWRTSGGSKPAQAGTVVLSIVAGPPDGEDRGGLAGPSRGSYDPLRSLSPVDARAVVGHSKYDRELTGLALSCSEQEIWAIDVEIAGGVTEKMASGTVPAPLIVAPTYRFDGDDGSWSTFAITVGSPPQEFRVLPATVGEEVLVPVVEACQGPLTNVSNCGDLRGANVFLGQSSRGFQRNDSTTWNELPRDPYVLGDAQSLYGDANTGLYGLDTVALGDGARGGYGPPLQKQTVAGMDQQDFWLGTLGLGTSSANFSSDTVPSLMVALKNQSMISSLSYGYTAGRFYAKPRLPGSLIIGGYDQAHLSSNPPPVNVPINRADSQSLRLGIQSITVSGSLGGSTQQLLSAPLTAYVDSSVSQMWLPAETCAFFADAFGLTYTGDSNYYVVNQTMHDQLKASSPSLTFAVGTLGGGTVNIEFPWAAFDHNLTTPLSDPPYPYFPLRRAANESQYTLGRVFLQEAYIVVNWDNATLTVGQATSQNGSVLPLLAPAQTAPTTPVPPTPSAPAAQHTGLATGAIAGIVIVIVALLAAGLGYWVFRRRRRQHAVKSDHNFGIVEAAGAEPQSGISHEYYPPEKNDEDKPLYTPWVQVSEVNQRPAIHPRSTSELDNLQQIHEMEGPVHVLDRELMSTPVFELEGQHAGSELDVSDDHGHAISKPKHVTVQIAPSSSRLGSGGSEPARVSGGEELFVTPMSEEPPPLPPVDTNTVSSARSSDNPISSLRSSELMSLRSSGGPLLTPRASGDWPTNLNKWPEESTLDTEDQRPTVEEVAVAVPVTPVKGRDVRLSNVRTNETFGVRSTGFHVLGPTAGTESRSSMETAREEPLNESDSASQHSWKKGDEGVHPP</sequence>
<gene>
    <name evidence="5" type="ORF">B0A54_08280</name>
</gene>
<keyword evidence="3" id="KW-1133">Transmembrane helix</keyword>
<feature type="compositionally biased region" description="Low complexity" evidence="2">
    <location>
        <begin position="731"/>
        <end position="744"/>
    </location>
</feature>
<dbReference type="CDD" id="cd12087">
    <property type="entry name" value="TM_EGFR-like"/>
    <property type="match status" value="1"/>
</dbReference>
<dbReference type="STRING" id="329885.A0A4U0V0L3"/>
<evidence type="ECO:0000256" key="1">
    <source>
        <dbReference type="ARBA" id="ARBA00007447"/>
    </source>
</evidence>
<dbReference type="Proteomes" id="UP000310066">
    <property type="component" value="Unassembled WGS sequence"/>
</dbReference>